<dbReference type="GO" id="GO:0006260">
    <property type="term" value="P:DNA replication"/>
    <property type="evidence" value="ECO:0007669"/>
    <property type="project" value="TreeGrafter"/>
</dbReference>
<evidence type="ECO:0000313" key="3">
    <source>
        <dbReference type="EMBL" id="RGS41882.1"/>
    </source>
</evidence>
<organism evidence="3 4">
    <name type="scientific">Roseburia hominis</name>
    <dbReference type="NCBI Taxonomy" id="301301"/>
    <lineage>
        <taxon>Bacteria</taxon>
        <taxon>Bacillati</taxon>
        <taxon>Bacillota</taxon>
        <taxon>Clostridia</taxon>
        <taxon>Lachnospirales</taxon>
        <taxon>Lachnospiraceae</taxon>
        <taxon>Roseburia</taxon>
    </lineage>
</organism>
<comment type="caution">
    <text evidence="3">The sequence shown here is derived from an EMBL/GenBank/DDBJ whole genome shotgun (WGS) entry which is preliminary data.</text>
</comment>
<name>A0A395VEG0_9FIRM</name>
<dbReference type="Gene3D" id="3.40.50.300">
    <property type="entry name" value="P-loop containing nucleotide triphosphate hydrolases"/>
    <property type="match status" value="1"/>
</dbReference>
<gene>
    <name evidence="3" type="ORF">DWX93_00650</name>
</gene>
<accession>A0A395VEG0</accession>
<dbReference type="EMBL" id="QRVL01000001">
    <property type="protein sequence ID" value="RGS41882.1"/>
    <property type="molecule type" value="Genomic_DNA"/>
</dbReference>
<dbReference type="RefSeq" id="WP_118096152.1">
    <property type="nucleotide sequence ID" value="NZ_QRVL01000001.1"/>
</dbReference>
<dbReference type="CDD" id="cd00009">
    <property type="entry name" value="AAA"/>
    <property type="match status" value="1"/>
</dbReference>
<evidence type="ECO:0000313" key="4">
    <source>
        <dbReference type="Proteomes" id="UP000266172"/>
    </source>
</evidence>
<feature type="coiled-coil region" evidence="1">
    <location>
        <begin position="62"/>
        <end position="89"/>
    </location>
</feature>
<dbReference type="SUPFAM" id="SSF52540">
    <property type="entry name" value="P-loop containing nucleoside triphosphate hydrolases"/>
    <property type="match status" value="1"/>
</dbReference>
<dbReference type="Proteomes" id="UP000266172">
    <property type="component" value="Unassembled WGS sequence"/>
</dbReference>
<dbReference type="Pfam" id="PF01695">
    <property type="entry name" value="IstB_IS21"/>
    <property type="match status" value="1"/>
</dbReference>
<keyword evidence="1" id="KW-0175">Coiled coil</keyword>
<reference evidence="3 4" key="1">
    <citation type="submission" date="2018-08" db="EMBL/GenBank/DDBJ databases">
        <title>A genome reference for cultivated species of the human gut microbiota.</title>
        <authorList>
            <person name="Zou Y."/>
            <person name="Xue W."/>
            <person name="Luo G."/>
        </authorList>
    </citation>
    <scope>NUCLEOTIDE SEQUENCE [LARGE SCALE GENOMIC DNA]</scope>
    <source>
        <strain evidence="3 4">AF22-12AC</strain>
    </source>
</reference>
<evidence type="ECO:0000259" key="2">
    <source>
        <dbReference type="SMART" id="SM00382"/>
    </source>
</evidence>
<evidence type="ECO:0000256" key="1">
    <source>
        <dbReference type="SAM" id="Coils"/>
    </source>
</evidence>
<dbReference type="InterPro" id="IPR003593">
    <property type="entry name" value="AAA+_ATPase"/>
</dbReference>
<dbReference type="InterPro" id="IPR002611">
    <property type="entry name" value="IstB_ATP-bd"/>
</dbReference>
<proteinExistence type="predicted"/>
<dbReference type="PANTHER" id="PTHR30050:SF4">
    <property type="entry name" value="ATP-BINDING PROTEIN RV3427C IN INSERTION SEQUENCE-RELATED"/>
    <property type="match status" value="1"/>
</dbReference>
<dbReference type="SMART" id="SM00382">
    <property type="entry name" value="AAA"/>
    <property type="match status" value="1"/>
</dbReference>
<feature type="domain" description="AAA+ ATPase" evidence="2">
    <location>
        <begin position="130"/>
        <end position="253"/>
    </location>
</feature>
<sequence length="284" mass="32757">MNLDLQKVLPAEAFETEQNEGDYIGKDGLLYCGVCRTKKQTRLPASDFTGGREIIVPCICKCKVEENKRKEEEEKKRQEMQRLERLKASSLMDAKLKAARLDGYQVDGDNQKIYNLAGNYVKRFDEMYEKRQGLLFWGTVGTGKSYTAACIANELLDQMIPVVMTSFVKILQNIQGNPDEEERIMAGLNVAKLLIIDDLGAERSTDYALEKVYNIIDSRYLSGKPLILTTNMTLKDMQESEDIRYRRIYDRIFEMCFPVRFAGRSWREKAASKRFDAMKNLMEE</sequence>
<dbReference type="NCBIfam" id="NF005992">
    <property type="entry name" value="PRK08116.1"/>
    <property type="match status" value="1"/>
</dbReference>
<dbReference type="InterPro" id="IPR027417">
    <property type="entry name" value="P-loop_NTPase"/>
</dbReference>
<protein>
    <submittedName>
        <fullName evidence="3">AAA family ATPase</fullName>
    </submittedName>
</protein>
<dbReference type="PANTHER" id="PTHR30050">
    <property type="entry name" value="CHROMOSOMAL REPLICATION INITIATOR PROTEIN DNAA"/>
    <property type="match status" value="1"/>
</dbReference>
<dbReference type="AlphaFoldDB" id="A0A395VEG0"/>
<dbReference type="GO" id="GO:0005524">
    <property type="term" value="F:ATP binding"/>
    <property type="evidence" value="ECO:0007669"/>
    <property type="project" value="InterPro"/>
</dbReference>